<protein>
    <submittedName>
        <fullName evidence="4">Uncharacterized protein</fullName>
    </submittedName>
</protein>
<feature type="region of interest" description="Disordered" evidence="1">
    <location>
        <begin position="811"/>
        <end position="835"/>
    </location>
</feature>
<reference evidence="4 5" key="1">
    <citation type="journal article" date="2015" name="Environ. Microbiol.">
        <title>Metagenome sequence of Elaphomyces granulatus from sporocarp tissue reveals Ascomycota ectomycorrhizal fingerprints of genome expansion and a Proteobacteria-rich microbiome.</title>
        <authorList>
            <person name="Quandt C.A."/>
            <person name="Kohler A."/>
            <person name="Hesse C.N."/>
            <person name="Sharpton T.J."/>
            <person name="Martin F."/>
            <person name="Spatafora J.W."/>
        </authorList>
    </citation>
    <scope>NUCLEOTIDE SEQUENCE [LARGE SCALE GENOMIC DNA]</scope>
    <source>
        <strain evidence="4 5">OSC145934</strain>
    </source>
</reference>
<name>A0A232LUT1_9EURO</name>
<dbReference type="PANTHER" id="PTHR37049">
    <property type="entry name" value="PEPTIDASE S41 FAMILY PROTEIN"/>
    <property type="match status" value="1"/>
</dbReference>
<accession>A0A232LUT1</accession>
<dbReference type="InterPro" id="IPR005151">
    <property type="entry name" value="Tail-specific_protease"/>
</dbReference>
<evidence type="ECO:0000313" key="4">
    <source>
        <dbReference type="EMBL" id="OXV07921.1"/>
    </source>
</evidence>
<dbReference type="GO" id="GO:0008236">
    <property type="term" value="F:serine-type peptidase activity"/>
    <property type="evidence" value="ECO:0007669"/>
    <property type="project" value="InterPro"/>
</dbReference>
<feature type="domain" description="Tail specific protease" evidence="2">
    <location>
        <begin position="340"/>
        <end position="565"/>
    </location>
</feature>
<dbReference type="PANTHER" id="PTHR37049:SF5">
    <property type="entry name" value="TAIL SPECIFIC PROTEASE DOMAIN-CONTAINING PROTEIN"/>
    <property type="match status" value="1"/>
</dbReference>
<dbReference type="Pfam" id="PF23658">
    <property type="entry name" value="PDZ_CPAF_rel"/>
    <property type="match status" value="1"/>
</dbReference>
<dbReference type="Pfam" id="PF03572">
    <property type="entry name" value="Peptidase_S41"/>
    <property type="match status" value="1"/>
</dbReference>
<organism evidence="4 5">
    <name type="scientific">Elaphomyces granulatus</name>
    <dbReference type="NCBI Taxonomy" id="519963"/>
    <lineage>
        <taxon>Eukaryota</taxon>
        <taxon>Fungi</taxon>
        <taxon>Dikarya</taxon>
        <taxon>Ascomycota</taxon>
        <taxon>Pezizomycotina</taxon>
        <taxon>Eurotiomycetes</taxon>
        <taxon>Eurotiomycetidae</taxon>
        <taxon>Eurotiales</taxon>
        <taxon>Elaphomycetaceae</taxon>
        <taxon>Elaphomyces</taxon>
    </lineage>
</organism>
<comment type="caution">
    <text evidence="4">The sequence shown here is derived from an EMBL/GenBank/DDBJ whole genome shotgun (WGS) entry which is preliminary data.</text>
</comment>
<evidence type="ECO:0000259" key="2">
    <source>
        <dbReference type="Pfam" id="PF03572"/>
    </source>
</evidence>
<feature type="region of interest" description="Disordered" evidence="1">
    <location>
        <begin position="282"/>
        <end position="305"/>
    </location>
</feature>
<dbReference type="AlphaFoldDB" id="A0A232LUT1"/>
<evidence type="ECO:0000256" key="1">
    <source>
        <dbReference type="SAM" id="MobiDB-lite"/>
    </source>
</evidence>
<dbReference type="InterPro" id="IPR029045">
    <property type="entry name" value="ClpP/crotonase-like_dom_sf"/>
</dbReference>
<dbReference type="SUPFAM" id="SSF52096">
    <property type="entry name" value="ClpP/crotonase"/>
    <property type="match status" value="1"/>
</dbReference>
<gene>
    <name evidence="4" type="ORF">Egran_04315</name>
</gene>
<dbReference type="InterPro" id="IPR052766">
    <property type="entry name" value="S41A_metabolite_peptidase"/>
</dbReference>
<feature type="compositionally biased region" description="Low complexity" evidence="1">
    <location>
        <begin position="282"/>
        <end position="303"/>
    </location>
</feature>
<evidence type="ECO:0000313" key="5">
    <source>
        <dbReference type="Proteomes" id="UP000243515"/>
    </source>
</evidence>
<dbReference type="OrthoDB" id="27214at2759"/>
<keyword evidence="5" id="KW-1185">Reference proteome</keyword>
<evidence type="ECO:0000259" key="3">
    <source>
        <dbReference type="Pfam" id="PF23658"/>
    </source>
</evidence>
<dbReference type="InterPro" id="IPR056186">
    <property type="entry name" value="PDZ_CPAF-rel"/>
</dbReference>
<feature type="domain" description="CPAF-like PDZ" evidence="3">
    <location>
        <begin position="120"/>
        <end position="239"/>
    </location>
</feature>
<dbReference type="GO" id="GO:0006508">
    <property type="term" value="P:proteolysis"/>
    <property type="evidence" value="ECO:0007669"/>
    <property type="project" value="InterPro"/>
</dbReference>
<dbReference type="EMBL" id="NPHW01004437">
    <property type="protein sequence ID" value="OXV07921.1"/>
    <property type="molecule type" value="Genomic_DNA"/>
</dbReference>
<dbReference type="Gene3D" id="3.90.226.10">
    <property type="entry name" value="2-enoyl-CoA Hydratase, Chain A, domain 1"/>
    <property type="match status" value="1"/>
</dbReference>
<proteinExistence type="predicted"/>
<dbReference type="Proteomes" id="UP000243515">
    <property type="component" value="Unassembled WGS sequence"/>
</dbReference>
<sequence length="835" mass="90430">MMSRKANDRLDLNDQFVFNASLAYKCLTSVPFNADVATRFLQYYNDTFQFQSTLSYLKNPPTSYQQPAVDVLQGLSELQAGIDNGIFSNEYEFEAALQTLLQATHDGHINLAAGILTAFSFASPRDIISVSIDGVQPPKVYLTDDLFFSNYFEEYTPSPIATINGIDVITYLTTFADKNSFGTLEPHADWNQLFISPAQEIQLLFNVFSGGATFYPGDTITFGLENGTEIHDYFLAIYNSLGPTGPLETGGDFYNFFVLGFYPASFDPNLVDNNLVNISTITTPSDTSTPTPTATPSPTSTATLSWDNSAYPTPDIAQPDLGEFGGGFVSGYFFRSSSRAVLSIPSFDEFGDALNTFDETIANFITAAQNAGLNKIVIDLQSNTGGQPLLAISTFKHFFPNIDPFAGSRLRAHHAADVMGNTITSYFDSLVTSDPDYEALAANEWVSSDRLNAEVDPNRNFSSWQEFFGPHEYNGDAFTTIQRYNLSSSIFDISATNDDDGDGNFTVFGFTASTADANKKPPFNAEDIILLTDSLCDSSCTLFLESMHHEAGVRVVVVGGRPTAGPMQSASGSRGALDYSVDSLDANIEFAQLLLNTSNPPSPDTYFLPNRTEENDVYINFASINLRDQIRVGGQMPLQFAYDAADCRIWFTPQTVYNYSALWNYAADAIWNKPSLCIAGSTGFATTGTNETNFVGPPSSVSASASSINVTSNFSSLNTSSIPYLKNLNGGLEDLVSRSSQNLKTCKTVADCGNGGKGQDCVSVPNCSQKICVKTCSPVNAPCGNSGKCRPSQALKQRVGNQQLAQGFCEPPPGNGCSTQPIPRVKIGPPPPNKQ</sequence>